<reference evidence="1" key="1">
    <citation type="submission" date="2015-12" db="EMBL/GenBank/DDBJ databases">
        <title>Gene expression during late stages of embryo sac development: a critical building block for successful pollen-pistil interactions.</title>
        <authorList>
            <person name="Liu Y."/>
            <person name="Joly V."/>
            <person name="Sabar M."/>
            <person name="Matton D.P."/>
        </authorList>
    </citation>
    <scope>NUCLEOTIDE SEQUENCE</scope>
</reference>
<protein>
    <submittedName>
        <fullName evidence="1">Putative ovule protein</fullName>
    </submittedName>
</protein>
<organism evidence="1">
    <name type="scientific">Solanum chacoense</name>
    <name type="common">Chaco potato</name>
    <dbReference type="NCBI Taxonomy" id="4108"/>
    <lineage>
        <taxon>Eukaryota</taxon>
        <taxon>Viridiplantae</taxon>
        <taxon>Streptophyta</taxon>
        <taxon>Embryophyta</taxon>
        <taxon>Tracheophyta</taxon>
        <taxon>Spermatophyta</taxon>
        <taxon>Magnoliopsida</taxon>
        <taxon>eudicotyledons</taxon>
        <taxon>Gunneridae</taxon>
        <taxon>Pentapetalae</taxon>
        <taxon>asterids</taxon>
        <taxon>lamiids</taxon>
        <taxon>Solanales</taxon>
        <taxon>Solanaceae</taxon>
        <taxon>Solanoideae</taxon>
        <taxon>Solaneae</taxon>
        <taxon>Solanum</taxon>
    </lineage>
</organism>
<proteinExistence type="predicted"/>
<sequence length="97" mass="11244">MFCCFFGLSWVMPFSVRDALESWSSRDVEKAIKSMSMMIPGVIFWCLWTERNKRCFDGISTSRNLLRGRCLVSLFSWSKLTPVNNLELFLDFVSSIA</sequence>
<accession>A0A0V0HKN9</accession>
<evidence type="ECO:0000313" key="1">
    <source>
        <dbReference type="EMBL" id="JAP20393.1"/>
    </source>
</evidence>
<name>A0A0V0HKN9_SOLCH</name>
<dbReference type="AlphaFoldDB" id="A0A0V0HKN9"/>
<dbReference type="EMBL" id="GEDG01018902">
    <property type="protein sequence ID" value="JAP20393.1"/>
    <property type="molecule type" value="Transcribed_RNA"/>
</dbReference>